<dbReference type="InterPro" id="IPR012001">
    <property type="entry name" value="Thiamin_PyroP_enz_TPP-bd_dom"/>
</dbReference>
<evidence type="ECO:0000256" key="6">
    <source>
        <dbReference type="HAMAP-Rule" id="MF_01659"/>
    </source>
</evidence>
<evidence type="ECO:0000259" key="9">
    <source>
        <dbReference type="Pfam" id="PF16582"/>
    </source>
</evidence>
<keyword evidence="6" id="KW-0474">Menaquinone biosynthesis</keyword>
<evidence type="ECO:0000313" key="10">
    <source>
        <dbReference type="EMBL" id="CAK8053837.1"/>
    </source>
</evidence>
<dbReference type="InterPro" id="IPR029061">
    <property type="entry name" value="THDP-binding"/>
</dbReference>
<dbReference type="PIRSF" id="PIRSF004983">
    <property type="entry name" value="MenD"/>
    <property type="match status" value="1"/>
</dbReference>
<evidence type="ECO:0000259" key="8">
    <source>
        <dbReference type="Pfam" id="PF02776"/>
    </source>
</evidence>
<proteinExistence type="inferred from homology"/>
<sequence>MTDTLTLNGQHLILALYQQGVRHLVLSPGSRSTPLALLFAEFERQHDDFKLYVDVDERSAAFFALGLIKGTGEPVALLATSGTAILEYTAAVGEASLSHLPLIILSTNRPQELRGLGTPQTLPQQTVFSDYVKEQVEITLQDGEKDVSEYIDFKLQTLVQRAKNHPVGPVQVELPLRKPLMPEMGTTWPAIQPIRFYQGENQAPQPIEIDLKDKKVLILAGPAKGGQTDTDLLAFAQEHDLPILTDVLSRQRGEGAIYGYDALLKAKNIDDSYRPDLVLRFGATPVSGRILNWLKANHCEIWQIGPATYWDHSRQSSTFFDMTDAAFLKAVRFKKAIQQQDFNQKWQALAQIKASNSAAKLVQILDEAVDEETPIFVANSMAVRDFDNYFTGRHSRLVYANRGANGIDGEVSSAMGLAAASGKKTVFFTGDLTFFHDLTGLNLAKRYNLPIDIIVVNNNGGKIFSHLPQAQAVDYFEEVFQTPQDLDFEKIAAAFSYDFHRLAAPEELAELLNEAATKPRIFLLDSQDD</sequence>
<dbReference type="HAMAP" id="MF_01659">
    <property type="entry name" value="MenD"/>
    <property type="match status" value="1"/>
</dbReference>
<dbReference type="InterPro" id="IPR004433">
    <property type="entry name" value="MenaQ_synth_MenD"/>
</dbReference>
<feature type="domain" description="Thiamine pyrophosphate enzyme N-terminal TPP-binding" evidence="8">
    <location>
        <begin position="9"/>
        <end position="122"/>
    </location>
</feature>
<dbReference type="EC" id="2.2.1.9" evidence="6"/>
<dbReference type="InterPro" id="IPR011766">
    <property type="entry name" value="TPP_enzyme_TPP-bd"/>
</dbReference>
<dbReference type="RefSeq" id="WP_349641386.1">
    <property type="nucleotide sequence ID" value="NZ_CAWVOH010000001.1"/>
</dbReference>
<name>A0ABP0EPY5_9LACO</name>
<accession>A0ABP0EPY5</accession>
<evidence type="ECO:0000256" key="4">
    <source>
        <dbReference type="ARBA" id="ARBA00023052"/>
    </source>
</evidence>
<evidence type="ECO:0000256" key="1">
    <source>
        <dbReference type="ARBA" id="ARBA00022679"/>
    </source>
</evidence>
<dbReference type="Gene3D" id="3.40.50.1220">
    <property type="entry name" value="TPP-binding domain"/>
    <property type="match status" value="1"/>
</dbReference>
<dbReference type="Pfam" id="PF02776">
    <property type="entry name" value="TPP_enzyme_N"/>
    <property type="match status" value="1"/>
</dbReference>
<keyword evidence="4 6" id="KW-0786">Thiamine pyrophosphate</keyword>
<keyword evidence="3 6" id="KW-0460">Magnesium</keyword>
<dbReference type="NCBIfam" id="TIGR00173">
    <property type="entry name" value="menD"/>
    <property type="match status" value="1"/>
</dbReference>
<dbReference type="PANTHER" id="PTHR42916">
    <property type="entry name" value="2-SUCCINYL-5-ENOLPYRUVYL-6-HYDROXY-3-CYCLOHEXENE-1-CARBOXYLATE SYNTHASE"/>
    <property type="match status" value="1"/>
</dbReference>
<gene>
    <name evidence="6" type="primary">menD</name>
    <name evidence="10" type="ORF">R54876_GBNLAHCA_00396</name>
</gene>
<comment type="similarity">
    <text evidence="6">Belongs to the TPP enzyme family. MenD subfamily.</text>
</comment>
<dbReference type="EMBL" id="CAWVOH010000001">
    <property type="protein sequence ID" value="CAK8053837.1"/>
    <property type="molecule type" value="Genomic_DNA"/>
</dbReference>
<dbReference type="CDD" id="cd02009">
    <property type="entry name" value="TPP_SHCHC_synthase"/>
    <property type="match status" value="1"/>
</dbReference>
<reference evidence="10 11" key="1">
    <citation type="submission" date="2024-01" db="EMBL/GenBank/DDBJ databases">
        <authorList>
            <person name="Botero Cardona J."/>
        </authorList>
    </citation>
    <scope>NUCLEOTIDE SEQUENCE [LARGE SCALE GENOMIC DNA]</scope>
    <source>
        <strain evidence="10 11">LMG 33000</strain>
    </source>
</reference>
<evidence type="ECO:0000313" key="11">
    <source>
        <dbReference type="Proteomes" id="UP001314241"/>
    </source>
</evidence>
<dbReference type="CDD" id="cd07037">
    <property type="entry name" value="TPP_PYR_MenD"/>
    <property type="match status" value="1"/>
</dbReference>
<protein>
    <recommendedName>
        <fullName evidence="6">2-succinyl-5-enolpyruvyl-6-hydroxy-3-cyclohexene-1-carboxylate synthase</fullName>
        <shortName evidence="6">SEPHCHC synthase</shortName>
        <ecNumber evidence="6">2.2.1.9</ecNumber>
    </recommendedName>
    <alternativeName>
        <fullName evidence="6">Menaquinone biosynthesis protein MenD</fullName>
    </alternativeName>
</protein>
<comment type="cofactor">
    <cofactor evidence="6">
        <name>Mg(2+)</name>
        <dbReference type="ChEBI" id="CHEBI:18420"/>
    </cofactor>
    <cofactor evidence="6">
        <name>Mn(2+)</name>
        <dbReference type="ChEBI" id="CHEBI:29035"/>
    </cofactor>
</comment>
<comment type="pathway">
    <text evidence="6">Quinol/quinone metabolism; menaquinone biosynthesis.</text>
</comment>
<evidence type="ECO:0000256" key="5">
    <source>
        <dbReference type="ARBA" id="ARBA00023211"/>
    </source>
</evidence>
<dbReference type="Gene3D" id="3.40.50.970">
    <property type="match status" value="2"/>
</dbReference>
<keyword evidence="11" id="KW-1185">Reference proteome</keyword>
<dbReference type="Pfam" id="PF02775">
    <property type="entry name" value="TPP_enzyme_C"/>
    <property type="match status" value="1"/>
</dbReference>
<comment type="subunit">
    <text evidence="6">Homodimer.</text>
</comment>
<dbReference type="PANTHER" id="PTHR42916:SF1">
    <property type="entry name" value="PROTEIN PHYLLO, CHLOROPLASTIC"/>
    <property type="match status" value="1"/>
</dbReference>
<evidence type="ECO:0000256" key="3">
    <source>
        <dbReference type="ARBA" id="ARBA00022842"/>
    </source>
</evidence>
<comment type="cofactor">
    <cofactor evidence="6">
        <name>thiamine diphosphate</name>
        <dbReference type="ChEBI" id="CHEBI:58937"/>
    </cofactor>
    <text evidence="6">Binds 1 thiamine pyrophosphate per subunit.</text>
</comment>
<feature type="domain" description="Thiamine pyrophosphate enzyme TPP-binding" evidence="7">
    <location>
        <begin position="401"/>
        <end position="525"/>
    </location>
</feature>
<dbReference type="InterPro" id="IPR032264">
    <property type="entry name" value="MenD_middle"/>
</dbReference>
<comment type="pathway">
    <text evidence="6">Quinol/quinone metabolism; 1,4-dihydroxy-2-naphthoate biosynthesis; 1,4-dihydroxy-2-naphthoate from chorismate: step 2/7.</text>
</comment>
<keyword evidence="1 6" id="KW-0808">Transferase</keyword>
<dbReference type="GO" id="GO:0070204">
    <property type="term" value="F:2-succinyl-5-enolpyruvyl-6-hydroxy-3-cyclohexene-1-carboxylic-acid synthase activity"/>
    <property type="evidence" value="ECO:0007669"/>
    <property type="project" value="UniProtKB-EC"/>
</dbReference>
<keyword evidence="5 6" id="KW-0464">Manganese</keyword>
<dbReference type="SUPFAM" id="SSF52518">
    <property type="entry name" value="Thiamin diphosphate-binding fold (THDP-binding)"/>
    <property type="match status" value="2"/>
</dbReference>
<comment type="caution">
    <text evidence="10">The sequence shown here is derived from an EMBL/GenBank/DDBJ whole genome shotgun (WGS) entry which is preliminary data.</text>
</comment>
<dbReference type="Proteomes" id="UP001314241">
    <property type="component" value="Unassembled WGS sequence"/>
</dbReference>
<dbReference type="Pfam" id="PF16582">
    <property type="entry name" value="TPP_enzyme_M_2"/>
    <property type="match status" value="1"/>
</dbReference>
<evidence type="ECO:0000259" key="7">
    <source>
        <dbReference type="Pfam" id="PF02775"/>
    </source>
</evidence>
<keyword evidence="2 6" id="KW-0479">Metal-binding</keyword>
<feature type="domain" description="Menaquinone biosynthesis protein MenD middle" evidence="9">
    <location>
        <begin position="210"/>
        <end position="368"/>
    </location>
</feature>
<evidence type="ECO:0000256" key="2">
    <source>
        <dbReference type="ARBA" id="ARBA00022723"/>
    </source>
</evidence>
<comment type="function">
    <text evidence="6">Catalyzes the thiamine diphosphate-dependent decarboxylation of 2-oxoglutarate and the subsequent addition of the resulting succinic semialdehyde-thiamine pyrophosphate anion to isochorismate to yield 2-succinyl-5-enolpyruvyl-6-hydroxy-3-cyclohexene-1-carboxylate (SEPHCHC).</text>
</comment>
<comment type="catalytic activity">
    <reaction evidence="6">
        <text>isochorismate + 2-oxoglutarate + H(+) = 5-enolpyruvoyl-6-hydroxy-2-succinyl-cyclohex-3-ene-1-carboxylate + CO2</text>
        <dbReference type="Rhea" id="RHEA:25593"/>
        <dbReference type="ChEBI" id="CHEBI:15378"/>
        <dbReference type="ChEBI" id="CHEBI:16526"/>
        <dbReference type="ChEBI" id="CHEBI:16810"/>
        <dbReference type="ChEBI" id="CHEBI:29780"/>
        <dbReference type="ChEBI" id="CHEBI:58818"/>
        <dbReference type="EC" id="2.2.1.9"/>
    </reaction>
</comment>
<organism evidence="10 11">
    <name type="scientific">Eupransor demetentiae</name>
    <dbReference type="NCBI Taxonomy" id="3109584"/>
    <lineage>
        <taxon>Bacteria</taxon>
        <taxon>Bacillati</taxon>
        <taxon>Bacillota</taxon>
        <taxon>Bacilli</taxon>
        <taxon>Lactobacillales</taxon>
        <taxon>Lactobacillaceae</taxon>
        <taxon>Eupransor</taxon>
    </lineage>
</organism>